<accession>A0A7Y6I842</accession>
<organism evidence="1 2">
    <name type="scientific">Nonomuraea montanisoli</name>
    <dbReference type="NCBI Taxonomy" id="2741721"/>
    <lineage>
        <taxon>Bacteria</taxon>
        <taxon>Bacillati</taxon>
        <taxon>Actinomycetota</taxon>
        <taxon>Actinomycetes</taxon>
        <taxon>Streptosporangiales</taxon>
        <taxon>Streptosporangiaceae</taxon>
        <taxon>Nonomuraea</taxon>
    </lineage>
</organism>
<dbReference type="RefSeq" id="WP_175590926.1">
    <property type="nucleotide sequence ID" value="NZ_JABWGN010000007.1"/>
</dbReference>
<name>A0A7Y6I842_9ACTN</name>
<dbReference type="EMBL" id="JABWGN010000007">
    <property type="protein sequence ID" value="NUW33463.1"/>
    <property type="molecule type" value="Genomic_DNA"/>
</dbReference>
<reference evidence="1 2" key="1">
    <citation type="submission" date="2020-06" db="EMBL/GenBank/DDBJ databases">
        <title>Nonomuraea sp. SMC257, a novel actinomycete isolated from soil.</title>
        <authorList>
            <person name="Chanama M."/>
        </authorList>
    </citation>
    <scope>NUCLEOTIDE SEQUENCE [LARGE SCALE GENOMIC DNA]</scope>
    <source>
        <strain evidence="1 2">SMC257</strain>
    </source>
</reference>
<evidence type="ECO:0000313" key="1">
    <source>
        <dbReference type="EMBL" id="NUW33463.1"/>
    </source>
</evidence>
<protein>
    <submittedName>
        <fullName evidence="1">Uncharacterized protein</fullName>
    </submittedName>
</protein>
<dbReference type="AlphaFoldDB" id="A0A7Y6I842"/>
<proteinExistence type="predicted"/>
<comment type="caution">
    <text evidence="1">The sequence shown here is derived from an EMBL/GenBank/DDBJ whole genome shotgun (WGS) entry which is preliminary data.</text>
</comment>
<gene>
    <name evidence="1" type="ORF">HTZ77_18805</name>
</gene>
<dbReference type="Proteomes" id="UP000586042">
    <property type="component" value="Unassembled WGS sequence"/>
</dbReference>
<evidence type="ECO:0000313" key="2">
    <source>
        <dbReference type="Proteomes" id="UP000586042"/>
    </source>
</evidence>
<keyword evidence="2" id="KW-1185">Reference proteome</keyword>
<sequence length="157" mass="17060">MGEVLGRTPAGREALAYAREHGITTLYQSGQNIRWSDYNRDLNVIRLGGADTASSEALAAEFVRQVEMAKSRWSPGPLGTDFAEYGEAREAEEAAANRAAYRMGSRLGHEEAARATYLDGSYGAGYQKLWGEHRGGLGQAILGGPFRLFNDGPLDFT</sequence>